<evidence type="ECO:0000259" key="1">
    <source>
        <dbReference type="Pfam" id="PF06114"/>
    </source>
</evidence>
<evidence type="ECO:0000313" key="3">
    <source>
        <dbReference type="Proteomes" id="UP001056890"/>
    </source>
</evidence>
<dbReference type="PANTHER" id="PTHR43236:SF2">
    <property type="entry name" value="BLL0069 PROTEIN"/>
    <property type="match status" value="1"/>
</dbReference>
<evidence type="ECO:0000313" key="2">
    <source>
        <dbReference type="EMBL" id="USV57744.1"/>
    </source>
</evidence>
<gene>
    <name evidence="2" type="ORF">NHF51_00635</name>
</gene>
<accession>A0AAE9SEZ5</accession>
<organism evidence="2 3">
    <name type="scientific">Aeromonas encheleia</name>
    <dbReference type="NCBI Taxonomy" id="73010"/>
    <lineage>
        <taxon>Bacteria</taxon>
        <taxon>Pseudomonadati</taxon>
        <taxon>Pseudomonadota</taxon>
        <taxon>Gammaproteobacteria</taxon>
        <taxon>Aeromonadales</taxon>
        <taxon>Aeromonadaceae</taxon>
        <taxon>Aeromonas</taxon>
    </lineage>
</organism>
<dbReference type="Pfam" id="PF06114">
    <property type="entry name" value="Peptidase_M78"/>
    <property type="match status" value="1"/>
</dbReference>
<proteinExistence type="predicted"/>
<dbReference type="InterPro" id="IPR052345">
    <property type="entry name" value="Rad_response_metalloprotease"/>
</dbReference>
<dbReference type="InterPro" id="IPR010359">
    <property type="entry name" value="IrrE_HExxH"/>
</dbReference>
<reference evidence="2" key="1">
    <citation type="submission" date="2022-06" db="EMBL/GenBank/DDBJ databases">
        <title>Complete Genome of Aeromonas sp. Strain SOD01 Isolated from an Urban Freshwater Stream.</title>
        <authorList>
            <person name="Williams L.E."/>
            <person name="Brysgel T."/>
            <person name="Capestro E.M."/>
            <person name="Foltz G.V."/>
            <person name="Gardner A.E."/>
            <person name="Ingrassia J."/>
            <person name="Peterson E."/>
            <person name="Arruda J."/>
            <person name="Flaherty I."/>
            <person name="Hunt M."/>
            <person name="Pappas G."/>
            <person name="Ramsaran S."/>
            <person name="Rocha M."/>
        </authorList>
    </citation>
    <scope>NUCLEOTIDE SEQUENCE</scope>
    <source>
        <strain evidence="2">SOD01</strain>
    </source>
</reference>
<dbReference type="PANTHER" id="PTHR43236">
    <property type="entry name" value="ANTITOXIN HIGA1"/>
    <property type="match status" value="1"/>
</dbReference>
<dbReference type="AlphaFoldDB" id="A0AAE9SEZ5"/>
<sequence length="166" mass="19077">MFSKEWQKVDVSIREIIQRYQMEYPIKVGELAKQLGLKVSAATLPANISGEIKEDENGVIHIRVNRHDIKTRQRFTIAHEISHFILHRHLLRAGIQDDVLYRSNQSDKIEWEANALASDILMPAAIVKKLISEKYGDLHGEALFEAVSEELSVSPTALKYKFNRLR</sequence>
<dbReference type="Proteomes" id="UP001056890">
    <property type="component" value="Chromosome"/>
</dbReference>
<keyword evidence="3" id="KW-1185">Reference proteome</keyword>
<dbReference type="EMBL" id="CP099717">
    <property type="protein sequence ID" value="USV57744.1"/>
    <property type="molecule type" value="Genomic_DNA"/>
</dbReference>
<dbReference type="Gene3D" id="1.10.10.2910">
    <property type="match status" value="1"/>
</dbReference>
<dbReference type="RefSeq" id="WP_252995383.1">
    <property type="nucleotide sequence ID" value="NZ_CP099717.1"/>
</dbReference>
<protein>
    <submittedName>
        <fullName evidence="2">ImmA/IrrE family metallo-endopeptidase</fullName>
    </submittedName>
</protein>
<feature type="domain" description="IrrE N-terminal-like" evidence="1">
    <location>
        <begin position="33"/>
        <end position="162"/>
    </location>
</feature>
<name>A0AAE9SEZ5_9GAMM</name>